<protein>
    <recommendedName>
        <fullName evidence="7">Peptidase A1 domain-containing protein</fullName>
    </recommendedName>
</protein>
<dbReference type="InterPro" id="IPR021109">
    <property type="entry name" value="Peptidase_aspartic_dom_sf"/>
</dbReference>
<evidence type="ECO:0000313" key="8">
    <source>
        <dbReference type="EMBL" id="KAK9872453.1"/>
    </source>
</evidence>
<keyword evidence="3" id="KW-0064">Aspartyl protease</keyword>
<dbReference type="Proteomes" id="UP001431783">
    <property type="component" value="Unassembled WGS sequence"/>
</dbReference>
<feature type="chain" id="PRO_5043486445" description="Peptidase A1 domain-containing protein" evidence="6">
    <location>
        <begin position="23"/>
        <end position="395"/>
    </location>
</feature>
<dbReference type="EMBL" id="JARQZJ010000011">
    <property type="protein sequence ID" value="KAK9872453.1"/>
    <property type="molecule type" value="Genomic_DNA"/>
</dbReference>
<dbReference type="FunFam" id="2.40.70.10:FF:000115">
    <property type="entry name" value="Lysosomal aspartic protease"/>
    <property type="match status" value="1"/>
</dbReference>
<comment type="similarity">
    <text evidence="1">Belongs to the peptidase A1 family.</text>
</comment>
<proteinExistence type="inferred from homology"/>
<dbReference type="PANTHER" id="PTHR47966:SF51">
    <property type="entry name" value="BETA-SITE APP-CLEAVING ENZYME, ISOFORM A-RELATED"/>
    <property type="match status" value="1"/>
</dbReference>
<dbReference type="Pfam" id="PF00026">
    <property type="entry name" value="Asp"/>
    <property type="match status" value="1"/>
</dbReference>
<feature type="domain" description="Peptidase A1" evidence="7">
    <location>
        <begin position="69"/>
        <end position="392"/>
    </location>
</feature>
<dbReference type="InterPro" id="IPR033121">
    <property type="entry name" value="PEPTIDASE_A1"/>
</dbReference>
<keyword evidence="9" id="KW-1185">Reference proteome</keyword>
<evidence type="ECO:0000259" key="7">
    <source>
        <dbReference type="PROSITE" id="PS51767"/>
    </source>
</evidence>
<evidence type="ECO:0000256" key="5">
    <source>
        <dbReference type="PIRSR" id="PIRSR601461-2"/>
    </source>
</evidence>
<evidence type="ECO:0000256" key="3">
    <source>
        <dbReference type="ARBA" id="ARBA00022750"/>
    </source>
</evidence>
<dbReference type="GO" id="GO:0005764">
    <property type="term" value="C:lysosome"/>
    <property type="evidence" value="ECO:0007669"/>
    <property type="project" value="TreeGrafter"/>
</dbReference>
<dbReference type="SUPFAM" id="SSF50630">
    <property type="entry name" value="Acid proteases"/>
    <property type="match status" value="1"/>
</dbReference>
<sequence length="395" mass="44826">MASKSFTLLTVIVLINIFNCFAEENYVEDDQTMKIDLYQRSPTEENGSVSGSKDPNGSISILDYMNQEFYGKISIGRPGQTLNVVFDTTWIYTWVLSSKCSSIYNIGCYFHNKYNHDKSSDYKPDGRKFFVNLGIYNLTGFYSYDNISVSQYNVSNFSFIEITEVPKSFIINKADGVVGLGQKASNYDPLFYALSRQGKVRNSLFSIYFNRNYGSYKRGSIMLGYIDRNLTRSRKINGTKVYDEILYLPAPGLSYWQLHMDQIVMVHNSTRNSTFCAKGCNAVLYSSSSTITGPAKEVAQIHKFINAEKFLMDRYSVDCKKVDSLPAIHFRVRNKTFTLTGPKYVTKISYKFGTLCLTAFQEADTSTWFLGGAFLSEAYTIYDVAQRRIGLVNAA</sequence>
<name>A0AAW1TQ46_9CUCU</name>
<dbReference type="GO" id="GO:0004190">
    <property type="term" value="F:aspartic-type endopeptidase activity"/>
    <property type="evidence" value="ECO:0007669"/>
    <property type="project" value="UniProtKB-KW"/>
</dbReference>
<dbReference type="InterPro" id="IPR001461">
    <property type="entry name" value="Aspartic_peptidase_A1"/>
</dbReference>
<dbReference type="GO" id="GO:0006508">
    <property type="term" value="P:proteolysis"/>
    <property type="evidence" value="ECO:0007669"/>
    <property type="project" value="UniProtKB-KW"/>
</dbReference>
<organism evidence="8 9">
    <name type="scientific">Henosepilachna vigintioctopunctata</name>
    <dbReference type="NCBI Taxonomy" id="420089"/>
    <lineage>
        <taxon>Eukaryota</taxon>
        <taxon>Metazoa</taxon>
        <taxon>Ecdysozoa</taxon>
        <taxon>Arthropoda</taxon>
        <taxon>Hexapoda</taxon>
        <taxon>Insecta</taxon>
        <taxon>Pterygota</taxon>
        <taxon>Neoptera</taxon>
        <taxon>Endopterygota</taxon>
        <taxon>Coleoptera</taxon>
        <taxon>Polyphaga</taxon>
        <taxon>Cucujiformia</taxon>
        <taxon>Coccinelloidea</taxon>
        <taxon>Coccinellidae</taxon>
        <taxon>Epilachninae</taxon>
        <taxon>Epilachnini</taxon>
        <taxon>Henosepilachna</taxon>
    </lineage>
</organism>
<comment type="caution">
    <text evidence="8">The sequence shown here is derived from an EMBL/GenBank/DDBJ whole genome shotgun (WGS) entry which is preliminary data.</text>
</comment>
<evidence type="ECO:0000256" key="4">
    <source>
        <dbReference type="ARBA" id="ARBA00022801"/>
    </source>
</evidence>
<evidence type="ECO:0000256" key="1">
    <source>
        <dbReference type="ARBA" id="ARBA00007447"/>
    </source>
</evidence>
<evidence type="ECO:0000256" key="6">
    <source>
        <dbReference type="SAM" id="SignalP"/>
    </source>
</evidence>
<dbReference type="Gene3D" id="2.40.70.10">
    <property type="entry name" value="Acid Proteases"/>
    <property type="match status" value="2"/>
</dbReference>
<accession>A0AAW1TQ46</accession>
<reference evidence="8 9" key="1">
    <citation type="submission" date="2023-03" db="EMBL/GenBank/DDBJ databases">
        <title>Genome insight into feeding habits of ladybird beetles.</title>
        <authorList>
            <person name="Li H.-S."/>
            <person name="Huang Y.-H."/>
            <person name="Pang H."/>
        </authorList>
    </citation>
    <scope>NUCLEOTIDE SEQUENCE [LARGE SCALE GENOMIC DNA]</scope>
    <source>
        <strain evidence="8">SYSU_2023b</strain>
        <tissue evidence="8">Whole body</tissue>
    </source>
</reference>
<feature type="signal peptide" evidence="6">
    <location>
        <begin position="1"/>
        <end position="22"/>
    </location>
</feature>
<dbReference type="PROSITE" id="PS51767">
    <property type="entry name" value="PEPTIDASE_A1"/>
    <property type="match status" value="1"/>
</dbReference>
<keyword evidence="4" id="KW-0378">Hydrolase</keyword>
<feature type="disulfide bond" evidence="5">
    <location>
        <begin position="319"/>
        <end position="356"/>
    </location>
</feature>
<keyword evidence="6" id="KW-0732">Signal</keyword>
<feature type="disulfide bond" evidence="5">
    <location>
        <begin position="100"/>
        <end position="108"/>
    </location>
</feature>
<dbReference type="PRINTS" id="PR00792">
    <property type="entry name" value="PEPSIN"/>
</dbReference>
<keyword evidence="2" id="KW-0645">Protease</keyword>
<dbReference type="PANTHER" id="PTHR47966">
    <property type="entry name" value="BETA-SITE APP-CLEAVING ENZYME, ISOFORM A-RELATED"/>
    <property type="match status" value="1"/>
</dbReference>
<keyword evidence="5" id="KW-1015">Disulfide bond</keyword>
<gene>
    <name evidence="8" type="ORF">WA026_017922</name>
</gene>
<dbReference type="AlphaFoldDB" id="A0AAW1TQ46"/>
<evidence type="ECO:0000313" key="9">
    <source>
        <dbReference type="Proteomes" id="UP001431783"/>
    </source>
</evidence>
<evidence type="ECO:0000256" key="2">
    <source>
        <dbReference type="ARBA" id="ARBA00022670"/>
    </source>
</evidence>